<sequence length="49" mass="5892">MTDKYPEIDLTKFQSLFDNNANALQLPIDLDNITKKYPWNFITRINFRN</sequence>
<dbReference type="EMBL" id="CP006720">
    <property type="protein sequence ID" value="AHI58719.1"/>
    <property type="molecule type" value="Genomic_DNA"/>
</dbReference>
<dbReference type="AlphaFoldDB" id="W0GR33"/>
<accession>W0GR33</accession>
<evidence type="ECO:0000313" key="1">
    <source>
        <dbReference type="EMBL" id="AHI58719.1"/>
    </source>
</evidence>
<dbReference type="KEGG" id="smir:SMM_1196"/>
<gene>
    <name evidence="1" type="ORF">P344_07115</name>
</gene>
<dbReference type="Proteomes" id="UP000019260">
    <property type="component" value="Chromosome"/>
</dbReference>
<dbReference type="KEGG" id="smia:P344_07115"/>
<keyword evidence="2" id="KW-1185">Reference proteome</keyword>
<dbReference type="HOGENOM" id="CLU_3140854_0_0_14"/>
<proteinExistence type="predicted"/>
<name>W0GR33_9MOLU</name>
<organism evidence="1 2">
    <name type="scientific">Spiroplasma mirum ATCC 29335</name>
    <dbReference type="NCBI Taxonomy" id="838561"/>
    <lineage>
        <taxon>Bacteria</taxon>
        <taxon>Bacillati</taxon>
        <taxon>Mycoplasmatota</taxon>
        <taxon>Mollicutes</taxon>
        <taxon>Entomoplasmatales</taxon>
        <taxon>Spiroplasmataceae</taxon>
        <taxon>Spiroplasma</taxon>
    </lineage>
</organism>
<protein>
    <submittedName>
        <fullName evidence="1">Uncharacterized protein</fullName>
    </submittedName>
</protein>
<evidence type="ECO:0000313" key="2">
    <source>
        <dbReference type="Proteomes" id="UP000019260"/>
    </source>
</evidence>
<dbReference type="PATRIC" id="fig|838561.3.peg.1368"/>
<dbReference type="STRING" id="838561.P344_07115"/>
<reference evidence="1 2" key="1">
    <citation type="submission" date="2013-09" db="EMBL/GenBank/DDBJ databases">
        <title>Complete genome sequence of Spiroplasma mirum suckling mouse cataract agent.</title>
        <authorList>
            <person name="Landry C.A."/>
            <person name="Bastian F.O."/>
            <person name="Thune R.L."/>
        </authorList>
    </citation>
    <scope>NUCLEOTIDE SEQUENCE [LARGE SCALE GENOMIC DNA]</scope>
    <source>
        <strain evidence="1 2">SMCA</strain>
    </source>
</reference>